<feature type="transmembrane region" description="Helical" evidence="1">
    <location>
        <begin position="102"/>
        <end position="124"/>
    </location>
</feature>
<evidence type="ECO:0000256" key="1">
    <source>
        <dbReference type="SAM" id="Phobius"/>
    </source>
</evidence>
<dbReference type="Proteomes" id="UP000681526">
    <property type="component" value="Unassembled WGS sequence"/>
</dbReference>
<keyword evidence="1" id="KW-0472">Membrane</keyword>
<protein>
    <submittedName>
        <fullName evidence="2">ABC superfamily ATP binding cassette transporter, membrane protein YhcI</fullName>
    </submittedName>
</protein>
<sequence length="259" mass="29121">MVDFIRLIRNENMKIYRRLRTWIMFAIMLIIPLGISLGAMALEADPDMWFFSYLEAEVVLSLITIFAVIIAADSVAGEFSTGTIKLLLIRPWSRSKILLSKYVSLLLFMLFFTVSLLLFTLLVNGVLFGSNGEYTYPNQGSRSYIVYLLSYYGLNLIQIIVTVTMAFMISTVFRSSALAIGLSIFLLLGGNMMAALLSLLDKPWVDYVLFMNYGLSTYVSGGTPIPDRPFGFSLAVLAGYYVIFIALSWCVFRRRDVAA</sequence>
<feature type="transmembrane region" description="Helical" evidence="1">
    <location>
        <begin position="144"/>
        <end position="169"/>
    </location>
</feature>
<feature type="transmembrane region" description="Helical" evidence="1">
    <location>
        <begin position="21"/>
        <end position="42"/>
    </location>
</feature>
<keyword evidence="1" id="KW-0812">Transmembrane</keyword>
<organism evidence="2 3">
    <name type="scientific">Thermobacillus xylanilyticus</name>
    <dbReference type="NCBI Taxonomy" id="76633"/>
    <lineage>
        <taxon>Bacteria</taxon>
        <taxon>Bacillati</taxon>
        <taxon>Bacillota</taxon>
        <taxon>Bacilli</taxon>
        <taxon>Bacillales</taxon>
        <taxon>Paenibacillaceae</taxon>
        <taxon>Thermobacillus</taxon>
    </lineage>
</organism>
<evidence type="ECO:0000313" key="3">
    <source>
        <dbReference type="Proteomes" id="UP000681526"/>
    </source>
</evidence>
<dbReference type="PANTHER" id="PTHR37305">
    <property type="entry name" value="INTEGRAL MEMBRANE PROTEIN-RELATED"/>
    <property type="match status" value="1"/>
</dbReference>
<keyword evidence="3" id="KW-1185">Reference proteome</keyword>
<accession>A0ABN7RQX6</accession>
<feature type="transmembrane region" description="Helical" evidence="1">
    <location>
        <begin position="62"/>
        <end position="81"/>
    </location>
</feature>
<dbReference type="Pfam" id="PF12730">
    <property type="entry name" value="ABC2_membrane_4"/>
    <property type="match status" value="1"/>
</dbReference>
<feature type="transmembrane region" description="Helical" evidence="1">
    <location>
        <begin position="176"/>
        <end position="200"/>
    </location>
</feature>
<proteinExistence type="predicted"/>
<dbReference type="EMBL" id="CAJRAY010000024">
    <property type="protein sequence ID" value="CAG5081651.1"/>
    <property type="molecule type" value="Genomic_DNA"/>
</dbReference>
<dbReference type="PANTHER" id="PTHR37305:SF1">
    <property type="entry name" value="MEMBRANE PROTEIN"/>
    <property type="match status" value="1"/>
</dbReference>
<keyword evidence="1" id="KW-1133">Transmembrane helix</keyword>
<gene>
    <name evidence="2" type="primary">txxe 1029-yhcI</name>
    <name evidence="2" type="ORF">TXXE_05280</name>
</gene>
<reference evidence="2 3" key="1">
    <citation type="submission" date="2021-04" db="EMBL/GenBank/DDBJ databases">
        <authorList>
            <person name="Rakotoarivonina H."/>
        </authorList>
    </citation>
    <scope>NUCLEOTIDE SEQUENCE [LARGE SCALE GENOMIC DNA]</scope>
    <source>
        <strain evidence="2 3">XE</strain>
    </source>
</reference>
<dbReference type="RefSeq" id="WP_213483750.1">
    <property type="nucleotide sequence ID" value="NZ_CAJRAY010000024.1"/>
</dbReference>
<evidence type="ECO:0000313" key="2">
    <source>
        <dbReference type="EMBL" id="CAG5081651.1"/>
    </source>
</evidence>
<name>A0ABN7RQX6_THEXY</name>
<comment type="caution">
    <text evidence="2">The sequence shown here is derived from an EMBL/GenBank/DDBJ whole genome shotgun (WGS) entry which is preliminary data.</text>
</comment>
<feature type="transmembrane region" description="Helical" evidence="1">
    <location>
        <begin position="230"/>
        <end position="252"/>
    </location>
</feature>